<dbReference type="Proteomes" id="UP001430953">
    <property type="component" value="Unassembled WGS sequence"/>
</dbReference>
<organism evidence="1 2">
    <name type="scientific">Cardiocondyla obscurior</name>
    <dbReference type="NCBI Taxonomy" id="286306"/>
    <lineage>
        <taxon>Eukaryota</taxon>
        <taxon>Metazoa</taxon>
        <taxon>Ecdysozoa</taxon>
        <taxon>Arthropoda</taxon>
        <taxon>Hexapoda</taxon>
        <taxon>Insecta</taxon>
        <taxon>Pterygota</taxon>
        <taxon>Neoptera</taxon>
        <taxon>Endopterygota</taxon>
        <taxon>Hymenoptera</taxon>
        <taxon>Apocrita</taxon>
        <taxon>Aculeata</taxon>
        <taxon>Formicoidea</taxon>
        <taxon>Formicidae</taxon>
        <taxon>Myrmicinae</taxon>
        <taxon>Cardiocondyla</taxon>
    </lineage>
</organism>
<sequence length="117" mass="13359">MTDFGAPRYTNTSADITAVFTARTHQHKSNLSFPSYRLFPATKEKRRNFGRWLARNALQPCDAAPRTLARVRNQPTRICSRYRGGGTVGARSRPRYRRAGFPINIQLIKHLETLSII</sequence>
<dbReference type="EMBL" id="JADYXP020000008">
    <property type="protein sequence ID" value="KAL0118303.1"/>
    <property type="molecule type" value="Genomic_DNA"/>
</dbReference>
<name>A0AAW2FR71_9HYME</name>
<keyword evidence="2" id="KW-1185">Reference proteome</keyword>
<comment type="caution">
    <text evidence="1">The sequence shown here is derived from an EMBL/GenBank/DDBJ whole genome shotgun (WGS) entry which is preliminary data.</text>
</comment>
<gene>
    <name evidence="1" type="ORF">PUN28_009149</name>
</gene>
<accession>A0AAW2FR71</accession>
<protein>
    <submittedName>
        <fullName evidence="1">Uncharacterized protein</fullName>
    </submittedName>
</protein>
<dbReference type="AlphaFoldDB" id="A0AAW2FR71"/>
<evidence type="ECO:0000313" key="1">
    <source>
        <dbReference type="EMBL" id="KAL0118303.1"/>
    </source>
</evidence>
<reference evidence="1 2" key="1">
    <citation type="submission" date="2023-03" db="EMBL/GenBank/DDBJ databases">
        <title>High recombination rates correlate with genetic variation in Cardiocondyla obscurior ants.</title>
        <authorList>
            <person name="Errbii M."/>
        </authorList>
    </citation>
    <scope>NUCLEOTIDE SEQUENCE [LARGE SCALE GENOMIC DNA]</scope>
    <source>
        <strain evidence="1">Alpha-2009</strain>
        <tissue evidence="1">Whole body</tissue>
    </source>
</reference>
<proteinExistence type="predicted"/>
<evidence type="ECO:0000313" key="2">
    <source>
        <dbReference type="Proteomes" id="UP001430953"/>
    </source>
</evidence>